<accession>A0ACD3B824</accession>
<gene>
    <name evidence="1" type="ORF">BDN72DRAFT_759683</name>
</gene>
<reference evidence="1 2" key="1">
    <citation type="journal article" date="2019" name="Nat. Ecol. Evol.">
        <title>Megaphylogeny resolves global patterns of mushroom evolution.</title>
        <authorList>
            <person name="Varga T."/>
            <person name="Krizsan K."/>
            <person name="Foldi C."/>
            <person name="Dima B."/>
            <person name="Sanchez-Garcia M."/>
            <person name="Sanchez-Ramirez S."/>
            <person name="Szollosi G.J."/>
            <person name="Szarkandi J.G."/>
            <person name="Papp V."/>
            <person name="Albert L."/>
            <person name="Andreopoulos W."/>
            <person name="Angelini C."/>
            <person name="Antonin V."/>
            <person name="Barry K.W."/>
            <person name="Bougher N.L."/>
            <person name="Buchanan P."/>
            <person name="Buyck B."/>
            <person name="Bense V."/>
            <person name="Catcheside P."/>
            <person name="Chovatia M."/>
            <person name="Cooper J."/>
            <person name="Damon W."/>
            <person name="Desjardin D."/>
            <person name="Finy P."/>
            <person name="Geml J."/>
            <person name="Haridas S."/>
            <person name="Hughes K."/>
            <person name="Justo A."/>
            <person name="Karasinski D."/>
            <person name="Kautmanova I."/>
            <person name="Kiss B."/>
            <person name="Kocsube S."/>
            <person name="Kotiranta H."/>
            <person name="LaButti K.M."/>
            <person name="Lechner B.E."/>
            <person name="Liimatainen K."/>
            <person name="Lipzen A."/>
            <person name="Lukacs Z."/>
            <person name="Mihaltcheva S."/>
            <person name="Morgado L.N."/>
            <person name="Niskanen T."/>
            <person name="Noordeloos M.E."/>
            <person name="Ohm R.A."/>
            <person name="Ortiz-Santana B."/>
            <person name="Ovrebo C."/>
            <person name="Racz N."/>
            <person name="Riley R."/>
            <person name="Savchenko A."/>
            <person name="Shiryaev A."/>
            <person name="Soop K."/>
            <person name="Spirin V."/>
            <person name="Szebenyi C."/>
            <person name="Tomsovsky M."/>
            <person name="Tulloss R.E."/>
            <person name="Uehling J."/>
            <person name="Grigoriev I.V."/>
            <person name="Vagvolgyi C."/>
            <person name="Papp T."/>
            <person name="Martin F.M."/>
            <person name="Miettinen O."/>
            <person name="Hibbett D.S."/>
            <person name="Nagy L.G."/>
        </authorList>
    </citation>
    <scope>NUCLEOTIDE SEQUENCE [LARGE SCALE GENOMIC DNA]</scope>
    <source>
        <strain evidence="1 2">NL-1719</strain>
    </source>
</reference>
<dbReference type="Proteomes" id="UP000308600">
    <property type="component" value="Unassembled WGS sequence"/>
</dbReference>
<organism evidence="1 2">
    <name type="scientific">Pluteus cervinus</name>
    <dbReference type="NCBI Taxonomy" id="181527"/>
    <lineage>
        <taxon>Eukaryota</taxon>
        <taxon>Fungi</taxon>
        <taxon>Dikarya</taxon>
        <taxon>Basidiomycota</taxon>
        <taxon>Agaricomycotina</taxon>
        <taxon>Agaricomycetes</taxon>
        <taxon>Agaricomycetidae</taxon>
        <taxon>Agaricales</taxon>
        <taxon>Pluteineae</taxon>
        <taxon>Pluteaceae</taxon>
        <taxon>Pluteus</taxon>
    </lineage>
</organism>
<keyword evidence="2" id="KW-1185">Reference proteome</keyword>
<dbReference type="EMBL" id="ML208268">
    <property type="protein sequence ID" value="TFK74468.1"/>
    <property type="molecule type" value="Genomic_DNA"/>
</dbReference>
<evidence type="ECO:0000313" key="2">
    <source>
        <dbReference type="Proteomes" id="UP000308600"/>
    </source>
</evidence>
<name>A0ACD3B824_9AGAR</name>
<sequence>MLDIPHPSESVTNTVSGTPHRRTVFYVGGGYVPKGNSTIASGQMYVERLTPAKVTQPYPLLFIHGNGMTGTNFLNTPDGRVGWADFFLGKGYEVYLLDQPSRGRSAWQEGVDGTQSIFDTYTVEARFTATQLYNLWPQASLHTQWPGSGTSGDLIFDQFYAAIMPSLSSDVEVSTKIKAAGSQLLDKIGPVILITHSQSGQFGWILADARPSQVKAILAIEPIGPPFINAVFPPLAPARPYGLTAIPITYSPPISSAQDLDREVISSNSLYTCFKQTTPARKLVNLEEIPVLVITSESGYHAIYDECSVNFLRQAGIKVKHVHLQEVGIHGNGHMMFMEKNNLEIADEVVEPWLEELTRS</sequence>
<proteinExistence type="predicted"/>
<protein>
    <submittedName>
        <fullName evidence="1">Alpha/beta-hydrolase</fullName>
    </submittedName>
</protein>
<evidence type="ECO:0000313" key="1">
    <source>
        <dbReference type="EMBL" id="TFK74468.1"/>
    </source>
</evidence>